<sequence length="117" mass="13676">MMIVDDDKSKKEILKDSLLFFHISSLLRFPLVYERSLMAYLNIDVDGFTSTPSHKWDTRLTFSPKEVSEMLGVPLSTIYSLCYNESLKAFKIGTHWRIHRKGLYEFLRHSIDTSITL</sequence>
<evidence type="ECO:0000313" key="2">
    <source>
        <dbReference type="EMBL" id="DAE27396.1"/>
    </source>
</evidence>
<dbReference type="EMBL" id="BK015837">
    <property type="protein sequence ID" value="DAE27396.1"/>
    <property type="molecule type" value="Genomic_DNA"/>
</dbReference>
<organism evidence="2">
    <name type="scientific">virus sp. ctLGd4</name>
    <dbReference type="NCBI Taxonomy" id="2826800"/>
    <lineage>
        <taxon>Viruses</taxon>
    </lineage>
</organism>
<accession>A0A8S5R8V4</accession>
<feature type="domain" description="Helix-turn-helix" evidence="1">
    <location>
        <begin position="62"/>
        <end position="108"/>
    </location>
</feature>
<proteinExistence type="predicted"/>
<dbReference type="InterPro" id="IPR041657">
    <property type="entry name" value="HTH_17"/>
</dbReference>
<reference evidence="2" key="1">
    <citation type="journal article" date="2021" name="Proc. Natl. Acad. Sci. U.S.A.">
        <title>A Catalog of Tens of Thousands of Viruses from Human Metagenomes Reveals Hidden Associations with Chronic Diseases.</title>
        <authorList>
            <person name="Tisza M.J."/>
            <person name="Buck C.B."/>
        </authorList>
    </citation>
    <scope>NUCLEOTIDE SEQUENCE</scope>
    <source>
        <strain evidence="2">CtLGd4</strain>
    </source>
</reference>
<dbReference type="GO" id="GO:0003677">
    <property type="term" value="F:DNA binding"/>
    <property type="evidence" value="ECO:0007669"/>
    <property type="project" value="InterPro"/>
</dbReference>
<dbReference type="NCBIfam" id="TIGR01764">
    <property type="entry name" value="excise"/>
    <property type="match status" value="1"/>
</dbReference>
<dbReference type="InterPro" id="IPR010093">
    <property type="entry name" value="SinI_DNA-bd"/>
</dbReference>
<dbReference type="Pfam" id="PF12728">
    <property type="entry name" value="HTH_17"/>
    <property type="match status" value="1"/>
</dbReference>
<name>A0A8S5R8V4_9VIRU</name>
<evidence type="ECO:0000259" key="1">
    <source>
        <dbReference type="Pfam" id="PF12728"/>
    </source>
</evidence>
<protein>
    <submittedName>
        <fullName evidence="2">Helix-turn-helix domain protein</fullName>
    </submittedName>
</protein>